<dbReference type="PROSITE" id="PS51186">
    <property type="entry name" value="GNAT"/>
    <property type="match status" value="1"/>
</dbReference>
<keyword evidence="3 5" id="KW-0067">ATP-binding</keyword>
<proteinExistence type="inferred from homology"/>
<organism evidence="8 9">
    <name type="scientific">Maridesulfovibrio hydrothermalis AM13 = DSM 14728</name>
    <dbReference type="NCBI Taxonomy" id="1121451"/>
    <lineage>
        <taxon>Bacteria</taxon>
        <taxon>Pseudomonadati</taxon>
        <taxon>Thermodesulfobacteriota</taxon>
        <taxon>Desulfovibrionia</taxon>
        <taxon>Desulfovibrionales</taxon>
        <taxon>Desulfovibrionaceae</taxon>
        <taxon>Maridesulfovibrio</taxon>
    </lineage>
</organism>
<evidence type="ECO:0000313" key="9">
    <source>
        <dbReference type="Proteomes" id="UP000010808"/>
    </source>
</evidence>
<dbReference type="InterPro" id="IPR003781">
    <property type="entry name" value="CoA-bd"/>
</dbReference>
<dbReference type="InterPro" id="IPR036291">
    <property type="entry name" value="NAD(P)-bd_dom_sf"/>
</dbReference>
<dbReference type="FunFam" id="3.30.1490.20:FF:000020">
    <property type="entry name" value="Protein lysine acetyltransferase"/>
    <property type="match status" value="1"/>
</dbReference>
<dbReference type="GO" id="GO:0005524">
    <property type="term" value="F:ATP binding"/>
    <property type="evidence" value="ECO:0007669"/>
    <property type="project" value="UniProtKB-UniRule"/>
</dbReference>
<dbReference type="InterPro" id="IPR011761">
    <property type="entry name" value="ATP-grasp"/>
</dbReference>
<evidence type="ECO:0000256" key="1">
    <source>
        <dbReference type="ARBA" id="ARBA00022598"/>
    </source>
</evidence>
<dbReference type="Gene3D" id="3.40.50.720">
    <property type="entry name" value="NAD(P)-binding Rossmann-like Domain"/>
    <property type="match status" value="1"/>
</dbReference>
<evidence type="ECO:0000313" key="8">
    <source>
        <dbReference type="EMBL" id="CCO23151.1"/>
    </source>
</evidence>
<dbReference type="PANTHER" id="PTHR43334">
    <property type="entry name" value="ACETATE--COA LIGASE [ADP-FORMING]"/>
    <property type="match status" value="1"/>
</dbReference>
<dbReference type="SUPFAM" id="SSF52210">
    <property type="entry name" value="Succinyl-CoA synthetase domains"/>
    <property type="match status" value="2"/>
</dbReference>
<dbReference type="PROSITE" id="PS50975">
    <property type="entry name" value="ATP_GRASP"/>
    <property type="match status" value="1"/>
</dbReference>
<feature type="domain" description="ATP-grasp" evidence="6">
    <location>
        <begin position="500"/>
        <end position="536"/>
    </location>
</feature>
<protein>
    <recommendedName>
        <fullName evidence="10">CoA-binding domain protein</fullName>
    </recommendedName>
</protein>
<dbReference type="STRING" id="1121451.DESAM_20864"/>
<sequence length="897" mass="98637">MSVINLEYLFQPRSVAVIGATNDPANAGNILMRNLMGGGFPGPVMPVSTDAEAISGVLTYKDVEHLPKVPDLAVICRPLAECPELLAKLSEIGVKASALIGSGFSVISEDERDRLCGELLSAANSPQMRILGPKSLGFIIPALNLNASIAPLPAKAGKIAFVSQSDSFIPTVLDWAATNDIGFSHVISLGSRIDLTFGDVLDYLGSDAQTRSILLYIESINDARDFMSAARAASRNKPVLAIRPGQSLQHVTRELSRLDNSMIARADEVYDVAFRRAGMLRVQTIDGLFDAAQTLASLRQPVRGNRLAIIANGTSAGLTAADGLIRRGGKLSNLSPETIEKLEEIFEGHWSKSNPVNIKFDTAGQKYMDAIKVLIKDKDVDAVLVVHVPFAGISGEAVAEILAKGLKKIRRMVLTSWLGSGMSRKPRKIFSHAGIPTYESADQAVRAFMYMAEYQRNQELLTETPDSLPTDFFPDTTTARETVFKAIAEGREDLNEPEARKVLAAYGLPVVETKVALSAREAVIAADEIGCPVALKIRSPQINQPYDVGGVVLDLESPEKVWEAAATMLTRVNRQRPDAYIEGFTVQKMGRRLGAHELFISASADTTFGPIIHFGHGGMTREVVRDQAVAMVPLNMSLARELISRTRISRLLSGTPTQPPADIEDLCLTLIQVSQLFIDVPQIAHLDINPLYVDDTGVLALGAKIIVAECGEDCPQLAIRPYPRELEECVVLKDSRQVTLRPIRPEDEPAHYEFLSRVSDEDMRMRFFGVVRRDFDHKDMSRFTQINYDREMAFIATAMGENGHPETLGVVRTSTKPDNSEAEFAILIRSDLKGTGLGSMLFHKIIRYTKERRTHWLVGQTLFENKAMQGLSRKFGFVISENYEEDLVEMRLDCSQE</sequence>
<dbReference type="InterPro" id="IPR032875">
    <property type="entry name" value="Succ_CoA_lig_flav_dom"/>
</dbReference>
<feature type="domain" description="N-acetyltransferase" evidence="7">
    <location>
        <begin position="738"/>
        <end position="895"/>
    </location>
</feature>
<dbReference type="EMBL" id="FO203522">
    <property type="protein sequence ID" value="CCO23151.1"/>
    <property type="molecule type" value="Genomic_DNA"/>
</dbReference>
<dbReference type="Gene3D" id="3.40.50.261">
    <property type="entry name" value="Succinyl-CoA synthetase domains"/>
    <property type="match status" value="2"/>
</dbReference>
<dbReference type="InterPro" id="IPR051538">
    <property type="entry name" value="Acyl-CoA_Synth/Transferase"/>
</dbReference>
<dbReference type="eggNOG" id="COG1042">
    <property type="taxonomic scope" value="Bacteria"/>
</dbReference>
<dbReference type="Pfam" id="PF13607">
    <property type="entry name" value="Succ_CoA_lig"/>
    <property type="match status" value="1"/>
</dbReference>
<dbReference type="InterPro" id="IPR013815">
    <property type="entry name" value="ATP_grasp_subdomain_1"/>
</dbReference>
<keyword evidence="9" id="KW-1185">Reference proteome</keyword>
<name>L0RC65_9BACT</name>
<keyword evidence="1" id="KW-0436">Ligase</keyword>
<dbReference type="GO" id="GO:0016747">
    <property type="term" value="F:acyltransferase activity, transferring groups other than amino-acyl groups"/>
    <property type="evidence" value="ECO:0007669"/>
    <property type="project" value="InterPro"/>
</dbReference>
<evidence type="ECO:0000256" key="3">
    <source>
        <dbReference type="ARBA" id="ARBA00022840"/>
    </source>
</evidence>
<dbReference type="Pfam" id="PF13380">
    <property type="entry name" value="CoA_binding_2"/>
    <property type="match status" value="1"/>
</dbReference>
<dbReference type="HOGENOM" id="CLU_007415_0_2_7"/>
<dbReference type="InterPro" id="IPR016102">
    <property type="entry name" value="Succinyl-CoA_synth-like"/>
</dbReference>
<dbReference type="Pfam" id="PF13549">
    <property type="entry name" value="ATP-grasp_5"/>
    <property type="match status" value="1"/>
</dbReference>
<dbReference type="SUPFAM" id="SSF56059">
    <property type="entry name" value="Glutathione synthetase ATP-binding domain-like"/>
    <property type="match status" value="1"/>
</dbReference>
<evidence type="ECO:0000259" key="6">
    <source>
        <dbReference type="PROSITE" id="PS50975"/>
    </source>
</evidence>
<evidence type="ECO:0008006" key="10">
    <source>
        <dbReference type="Google" id="ProtNLM"/>
    </source>
</evidence>
<dbReference type="PANTHER" id="PTHR43334:SF1">
    <property type="entry name" value="3-HYDROXYPROPIONATE--COA LIGASE [ADP-FORMING]"/>
    <property type="match status" value="1"/>
</dbReference>
<dbReference type="Gene3D" id="3.30.1490.20">
    <property type="entry name" value="ATP-grasp fold, A domain"/>
    <property type="match status" value="1"/>
</dbReference>
<accession>L0RC65</accession>
<dbReference type="Gene3D" id="3.40.630.30">
    <property type="match status" value="1"/>
</dbReference>
<dbReference type="InterPro" id="IPR000182">
    <property type="entry name" value="GNAT_dom"/>
</dbReference>
<evidence type="ECO:0000256" key="5">
    <source>
        <dbReference type="PROSITE-ProRule" id="PRU00409"/>
    </source>
</evidence>
<dbReference type="SMART" id="SM00881">
    <property type="entry name" value="CoA_binding"/>
    <property type="match status" value="1"/>
</dbReference>
<dbReference type="GO" id="GO:0016874">
    <property type="term" value="F:ligase activity"/>
    <property type="evidence" value="ECO:0007669"/>
    <property type="project" value="UniProtKB-KW"/>
</dbReference>
<dbReference type="GO" id="GO:0046872">
    <property type="term" value="F:metal ion binding"/>
    <property type="evidence" value="ECO:0007669"/>
    <property type="project" value="InterPro"/>
</dbReference>
<dbReference type="SUPFAM" id="SSF51735">
    <property type="entry name" value="NAD(P)-binding Rossmann-fold domains"/>
    <property type="match status" value="1"/>
</dbReference>
<dbReference type="Pfam" id="PF13302">
    <property type="entry name" value="Acetyltransf_3"/>
    <property type="match status" value="1"/>
</dbReference>
<dbReference type="Gene3D" id="3.30.470.20">
    <property type="entry name" value="ATP-grasp fold, B domain"/>
    <property type="match status" value="1"/>
</dbReference>
<dbReference type="KEGG" id="dhy:DESAM_20864"/>
<evidence type="ECO:0000259" key="7">
    <source>
        <dbReference type="PROSITE" id="PS51186"/>
    </source>
</evidence>
<dbReference type="RefSeq" id="WP_015335756.1">
    <property type="nucleotide sequence ID" value="NC_020055.1"/>
</dbReference>
<evidence type="ECO:0000256" key="2">
    <source>
        <dbReference type="ARBA" id="ARBA00022741"/>
    </source>
</evidence>
<dbReference type="PATRIC" id="fig|1121451.3.peg.1133"/>
<dbReference type="InterPro" id="IPR016181">
    <property type="entry name" value="Acyl_CoA_acyltransferase"/>
</dbReference>
<dbReference type="AlphaFoldDB" id="L0RC65"/>
<evidence type="ECO:0000256" key="4">
    <source>
        <dbReference type="ARBA" id="ARBA00060888"/>
    </source>
</evidence>
<dbReference type="eggNOG" id="COG1670">
    <property type="taxonomic scope" value="Bacteria"/>
</dbReference>
<dbReference type="OrthoDB" id="9807426at2"/>
<dbReference type="Proteomes" id="UP000010808">
    <property type="component" value="Chromosome"/>
</dbReference>
<reference evidence="8 9" key="1">
    <citation type="submission" date="2012-10" db="EMBL/GenBank/DDBJ databases">
        <authorList>
            <person name="Genoscope - CEA"/>
        </authorList>
    </citation>
    <scope>NUCLEOTIDE SEQUENCE [LARGE SCALE GENOMIC DNA]</scope>
    <source>
        <strain evidence="9">AM13 / DSM 14728</strain>
    </source>
</reference>
<comment type="similarity">
    <text evidence="4">In the N-terminal section; belongs to the acetate CoA ligase alpha subunit family.</text>
</comment>
<dbReference type="SUPFAM" id="SSF55729">
    <property type="entry name" value="Acyl-CoA N-acyltransferases (Nat)"/>
    <property type="match status" value="1"/>
</dbReference>
<keyword evidence="2 5" id="KW-0547">Nucleotide-binding</keyword>
<gene>
    <name evidence="8" type="ORF">DESAM_20864</name>
</gene>